<dbReference type="Proteomes" id="UP000176192">
    <property type="component" value="Unassembled WGS sequence"/>
</dbReference>
<evidence type="ECO:0000313" key="2">
    <source>
        <dbReference type="Proteomes" id="UP000176192"/>
    </source>
</evidence>
<dbReference type="PANTHER" id="PTHR43546">
    <property type="entry name" value="UPF0173 METAL-DEPENDENT HYDROLASE MJ1163-RELATED"/>
    <property type="match status" value="1"/>
</dbReference>
<evidence type="ECO:0000313" key="1">
    <source>
        <dbReference type="EMBL" id="OGJ04043.1"/>
    </source>
</evidence>
<dbReference type="PANTHER" id="PTHR43546:SF3">
    <property type="entry name" value="UPF0173 METAL-DEPENDENT HYDROLASE MJ1163"/>
    <property type="match status" value="1"/>
</dbReference>
<dbReference type="Pfam" id="PF13483">
    <property type="entry name" value="Lactamase_B_3"/>
    <property type="match status" value="1"/>
</dbReference>
<dbReference type="Gene3D" id="3.60.15.10">
    <property type="entry name" value="Ribonuclease Z/Hydroxyacylglutathione hydrolase-like"/>
    <property type="match status" value="1"/>
</dbReference>
<dbReference type="SUPFAM" id="SSF56281">
    <property type="entry name" value="Metallo-hydrolase/oxidoreductase"/>
    <property type="match status" value="1"/>
</dbReference>
<name>A0A1F6YCB8_9BACT</name>
<dbReference type="EMBL" id="MFVV01000010">
    <property type="protein sequence ID" value="OGJ04043.1"/>
    <property type="molecule type" value="Genomic_DNA"/>
</dbReference>
<comment type="caution">
    <text evidence="1">The sequence shown here is derived from an EMBL/GenBank/DDBJ whole genome shotgun (WGS) entry which is preliminary data.</text>
</comment>
<gene>
    <name evidence="1" type="ORF">A3G06_00025</name>
</gene>
<organism evidence="1 2">
    <name type="scientific">Candidatus Nomurabacteria bacterium RIFCSPLOWO2_12_FULL_46_14</name>
    <dbReference type="NCBI Taxonomy" id="1801797"/>
    <lineage>
        <taxon>Bacteria</taxon>
        <taxon>Candidatus Nomuraibacteriota</taxon>
    </lineage>
</organism>
<protein>
    <recommendedName>
        <fullName evidence="3">Metallo-beta-lactamase domain-containing protein</fullName>
    </recommendedName>
</protein>
<reference evidence="1 2" key="1">
    <citation type="journal article" date="2016" name="Nat. Commun.">
        <title>Thousands of microbial genomes shed light on interconnected biogeochemical processes in an aquifer system.</title>
        <authorList>
            <person name="Anantharaman K."/>
            <person name="Brown C.T."/>
            <person name="Hug L.A."/>
            <person name="Sharon I."/>
            <person name="Castelle C.J."/>
            <person name="Probst A.J."/>
            <person name="Thomas B.C."/>
            <person name="Singh A."/>
            <person name="Wilkins M.J."/>
            <person name="Karaoz U."/>
            <person name="Brodie E.L."/>
            <person name="Williams K.H."/>
            <person name="Hubbard S.S."/>
            <person name="Banfield J.F."/>
        </authorList>
    </citation>
    <scope>NUCLEOTIDE SEQUENCE [LARGE SCALE GENOMIC DNA]</scope>
</reference>
<dbReference type="InterPro" id="IPR036866">
    <property type="entry name" value="RibonucZ/Hydroxyglut_hydro"/>
</dbReference>
<proteinExistence type="predicted"/>
<dbReference type="STRING" id="1801797.A3G06_00025"/>
<accession>A0A1F6YCB8</accession>
<dbReference type="InterPro" id="IPR050114">
    <property type="entry name" value="UPF0173_UPF0282_UlaG_hydrolase"/>
</dbReference>
<evidence type="ECO:0008006" key="3">
    <source>
        <dbReference type="Google" id="ProtNLM"/>
    </source>
</evidence>
<dbReference type="AlphaFoldDB" id="A0A1F6YCB8"/>
<sequence length="212" mass="23864">MKIKKLGHCCFVAEPKEGVRIMTDPGAFSTLQSEEKSISAVLITHEHSDHLHVESLKRVLDNNPNALVITNAAVGELLKEAGIDYKIVEDGESLEVRGSVIRGFGNLHAEIYEDMSRVQNTGYMVDDLCYPGDAFENPNCKVDILALPVAGPWMRMKDAFLYAKLLKPRISFPVHDAFIQDWATFMWKWPGMVLPKFGVEFKKLEIGKEENL</sequence>